<organism evidence="9 10">
    <name type="scientific">Candidatus Roizmanbacteria bacterium RIFCSPLOWO2_02_FULL_36_11</name>
    <dbReference type="NCBI Taxonomy" id="1802071"/>
    <lineage>
        <taxon>Bacteria</taxon>
        <taxon>Candidatus Roizmaniibacteriota</taxon>
    </lineage>
</organism>
<proteinExistence type="predicted"/>
<evidence type="ECO:0000313" key="10">
    <source>
        <dbReference type="Proteomes" id="UP000177418"/>
    </source>
</evidence>
<evidence type="ECO:0000256" key="3">
    <source>
        <dbReference type="ARBA" id="ARBA00022679"/>
    </source>
</evidence>
<evidence type="ECO:0000256" key="4">
    <source>
        <dbReference type="ARBA" id="ARBA00022692"/>
    </source>
</evidence>
<accession>A0A1F7JD56</accession>
<feature type="domain" description="Glycosyltransferase 2-like" evidence="8">
    <location>
        <begin position="7"/>
        <end position="168"/>
    </location>
</feature>
<protein>
    <recommendedName>
        <fullName evidence="8">Glycosyltransferase 2-like domain-containing protein</fullName>
    </recommendedName>
</protein>
<keyword evidence="5 7" id="KW-1133">Transmembrane helix</keyword>
<feature type="transmembrane region" description="Helical" evidence="7">
    <location>
        <begin position="231"/>
        <end position="255"/>
    </location>
</feature>
<dbReference type="EMBL" id="MGAV01000018">
    <property type="protein sequence ID" value="OGK53537.1"/>
    <property type="molecule type" value="Genomic_DNA"/>
</dbReference>
<dbReference type="PANTHER" id="PTHR48090:SF1">
    <property type="entry name" value="PROPHAGE BACTOPRENOL GLUCOSYL TRANSFERASE HOMOLOG"/>
    <property type="match status" value="1"/>
</dbReference>
<dbReference type="Proteomes" id="UP000177418">
    <property type="component" value="Unassembled WGS sequence"/>
</dbReference>
<dbReference type="AlphaFoldDB" id="A0A1F7JD56"/>
<name>A0A1F7JD56_9BACT</name>
<dbReference type="InterPro" id="IPR050256">
    <property type="entry name" value="Glycosyltransferase_2"/>
</dbReference>
<dbReference type="GO" id="GO:0016757">
    <property type="term" value="F:glycosyltransferase activity"/>
    <property type="evidence" value="ECO:0007669"/>
    <property type="project" value="UniProtKB-KW"/>
</dbReference>
<evidence type="ECO:0000256" key="2">
    <source>
        <dbReference type="ARBA" id="ARBA00022676"/>
    </source>
</evidence>
<gene>
    <name evidence="9" type="ORF">A3H78_04920</name>
</gene>
<dbReference type="InterPro" id="IPR001173">
    <property type="entry name" value="Glyco_trans_2-like"/>
</dbReference>
<comment type="caution">
    <text evidence="9">The sequence shown here is derived from an EMBL/GenBank/DDBJ whole genome shotgun (WGS) entry which is preliminary data.</text>
</comment>
<dbReference type="GO" id="GO:0005886">
    <property type="term" value="C:plasma membrane"/>
    <property type="evidence" value="ECO:0007669"/>
    <property type="project" value="TreeGrafter"/>
</dbReference>
<evidence type="ECO:0000256" key="5">
    <source>
        <dbReference type="ARBA" id="ARBA00022989"/>
    </source>
</evidence>
<evidence type="ECO:0000256" key="7">
    <source>
        <dbReference type="SAM" id="Phobius"/>
    </source>
</evidence>
<dbReference type="PANTHER" id="PTHR48090">
    <property type="entry name" value="UNDECAPRENYL-PHOSPHATE 4-DEOXY-4-FORMAMIDO-L-ARABINOSE TRANSFERASE-RELATED"/>
    <property type="match status" value="1"/>
</dbReference>
<dbReference type="Gene3D" id="3.90.550.10">
    <property type="entry name" value="Spore Coat Polysaccharide Biosynthesis Protein SpsA, Chain A"/>
    <property type="match status" value="1"/>
</dbReference>
<keyword evidence="4 7" id="KW-0812">Transmembrane</keyword>
<sequence length="318" mass="36511">MRQKNISICIQSLNEEKNISLMYHKLKKIIDSFKNYDFEIIFADNCSTDNTREEIIKLAKKDKRAIGIFLSRNFGPEASGHAALYQASGDAIIGFGADMQDPPEVITKLIKKWEEGYDIVLGTYERSEKSLFIALMRKLYYRVSRKMTSIDFPPNTIGFGLFDRKVLNALISLPEKNRFGRGLLSWVGFKRAYIPYKRQERVNGKSSYTFFDYLKHAERGLFGFSYLPLDLMIYSGFILVILSFIFIVGYLYWVIAIGNPIQASIPLMLAIVFFGGITLLAISILGKYIQVIVEETKRRPMYIIEDSINIDKSKLHHG</sequence>
<evidence type="ECO:0000313" key="9">
    <source>
        <dbReference type="EMBL" id="OGK53537.1"/>
    </source>
</evidence>
<reference evidence="9 10" key="1">
    <citation type="journal article" date="2016" name="Nat. Commun.">
        <title>Thousands of microbial genomes shed light on interconnected biogeochemical processes in an aquifer system.</title>
        <authorList>
            <person name="Anantharaman K."/>
            <person name="Brown C.T."/>
            <person name="Hug L.A."/>
            <person name="Sharon I."/>
            <person name="Castelle C.J."/>
            <person name="Probst A.J."/>
            <person name="Thomas B.C."/>
            <person name="Singh A."/>
            <person name="Wilkins M.J."/>
            <person name="Karaoz U."/>
            <person name="Brodie E.L."/>
            <person name="Williams K.H."/>
            <person name="Hubbard S.S."/>
            <person name="Banfield J.F."/>
        </authorList>
    </citation>
    <scope>NUCLEOTIDE SEQUENCE [LARGE SCALE GENOMIC DNA]</scope>
</reference>
<comment type="subcellular location">
    <subcellularLocation>
        <location evidence="1">Membrane</location>
        <topology evidence="1">Multi-pass membrane protein</topology>
    </subcellularLocation>
</comment>
<dbReference type="Pfam" id="PF00535">
    <property type="entry name" value="Glycos_transf_2"/>
    <property type="match status" value="1"/>
</dbReference>
<dbReference type="SUPFAM" id="SSF53448">
    <property type="entry name" value="Nucleotide-diphospho-sugar transferases"/>
    <property type="match status" value="1"/>
</dbReference>
<keyword evidence="6 7" id="KW-0472">Membrane</keyword>
<evidence type="ECO:0000259" key="8">
    <source>
        <dbReference type="Pfam" id="PF00535"/>
    </source>
</evidence>
<dbReference type="CDD" id="cd04187">
    <property type="entry name" value="DPM1_like_bac"/>
    <property type="match status" value="1"/>
</dbReference>
<dbReference type="InterPro" id="IPR029044">
    <property type="entry name" value="Nucleotide-diphossugar_trans"/>
</dbReference>
<keyword evidence="3" id="KW-0808">Transferase</keyword>
<evidence type="ECO:0000256" key="1">
    <source>
        <dbReference type="ARBA" id="ARBA00004141"/>
    </source>
</evidence>
<feature type="transmembrane region" description="Helical" evidence="7">
    <location>
        <begin position="267"/>
        <end position="289"/>
    </location>
</feature>
<evidence type="ECO:0000256" key="6">
    <source>
        <dbReference type="ARBA" id="ARBA00023136"/>
    </source>
</evidence>
<keyword evidence="2" id="KW-0328">Glycosyltransferase</keyword>